<comment type="function">
    <text evidence="8">Involved in the biosynthesis of the chorismate, which leads to the biosynthesis of aromatic amino acids. Catalyzes the reversible NADPH linked reduction of 3-dehydroshikimate (DHSA) to yield shikimate (SA).</text>
</comment>
<dbReference type="Pfam" id="PF01488">
    <property type="entry name" value="Shikimate_DH"/>
    <property type="match status" value="1"/>
</dbReference>
<evidence type="ECO:0000256" key="4">
    <source>
        <dbReference type="ARBA" id="ARBA00022857"/>
    </source>
</evidence>
<keyword evidence="4 8" id="KW-0521">NADP</keyword>
<feature type="binding site" evidence="8">
    <location>
        <begin position="132"/>
        <end position="136"/>
    </location>
    <ligand>
        <name>NADP(+)</name>
        <dbReference type="ChEBI" id="CHEBI:58349"/>
    </ligand>
</feature>
<dbReference type="GO" id="GO:0050661">
    <property type="term" value="F:NADP binding"/>
    <property type="evidence" value="ECO:0007669"/>
    <property type="project" value="InterPro"/>
</dbReference>
<dbReference type="GO" id="GO:0004764">
    <property type="term" value="F:shikimate 3-dehydrogenase (NADP+) activity"/>
    <property type="evidence" value="ECO:0007669"/>
    <property type="project" value="UniProtKB-UniRule"/>
</dbReference>
<comment type="catalytic activity">
    <reaction evidence="7 8">
        <text>shikimate + NADP(+) = 3-dehydroshikimate + NADPH + H(+)</text>
        <dbReference type="Rhea" id="RHEA:17737"/>
        <dbReference type="ChEBI" id="CHEBI:15378"/>
        <dbReference type="ChEBI" id="CHEBI:16630"/>
        <dbReference type="ChEBI" id="CHEBI:36208"/>
        <dbReference type="ChEBI" id="CHEBI:57783"/>
        <dbReference type="ChEBI" id="CHEBI:58349"/>
        <dbReference type="EC" id="1.1.1.25"/>
    </reaction>
</comment>
<evidence type="ECO:0000313" key="13">
    <source>
        <dbReference type="Proteomes" id="UP000050417"/>
    </source>
</evidence>
<dbReference type="InterPro" id="IPR041121">
    <property type="entry name" value="SDH_C"/>
</dbReference>
<dbReference type="InterPro" id="IPR036291">
    <property type="entry name" value="NAD(P)-bd_dom_sf"/>
</dbReference>
<dbReference type="NCBIfam" id="TIGR00507">
    <property type="entry name" value="aroE"/>
    <property type="match status" value="1"/>
</dbReference>
<gene>
    <name evidence="8" type="primary">aroE</name>
    <name evidence="12" type="ORF">ADN00_02470</name>
</gene>
<feature type="binding site" evidence="8">
    <location>
        <position position="261"/>
    </location>
    <ligand>
        <name>shikimate</name>
        <dbReference type="ChEBI" id="CHEBI:36208"/>
    </ligand>
</feature>
<feature type="binding site" evidence="8">
    <location>
        <position position="231"/>
    </location>
    <ligand>
        <name>NADP(+)</name>
        <dbReference type="ChEBI" id="CHEBI:58349"/>
    </ligand>
</feature>
<dbReference type="EMBL" id="LGCL01000011">
    <property type="protein sequence ID" value="KPL79567.1"/>
    <property type="molecule type" value="Genomic_DNA"/>
</dbReference>
<evidence type="ECO:0000256" key="2">
    <source>
        <dbReference type="ARBA" id="ARBA00012962"/>
    </source>
</evidence>
<dbReference type="SUPFAM" id="SSF53223">
    <property type="entry name" value="Aminoacid dehydrogenase-like, N-terminal domain"/>
    <property type="match status" value="1"/>
</dbReference>
<comment type="caution">
    <text evidence="8">Lacks conserved residue(s) required for the propagation of feature annotation.</text>
</comment>
<feature type="domain" description="Quinate/shikimate 5-dehydrogenase/glutamyl-tRNA reductase" evidence="9">
    <location>
        <begin position="123"/>
        <end position="170"/>
    </location>
</feature>
<comment type="caution">
    <text evidence="12">The sequence shown here is derived from an EMBL/GenBank/DDBJ whole genome shotgun (WGS) entry which is preliminary data.</text>
</comment>
<dbReference type="UniPathway" id="UPA00053">
    <property type="reaction ID" value="UER00087"/>
</dbReference>
<feature type="domain" description="SDH C-terminal" evidence="11">
    <location>
        <begin position="254"/>
        <end position="282"/>
    </location>
</feature>
<dbReference type="HAMAP" id="MF_00222">
    <property type="entry name" value="Shikimate_DH_AroE"/>
    <property type="match status" value="1"/>
</dbReference>
<comment type="pathway">
    <text evidence="1 8">Metabolic intermediate biosynthesis; chorismate biosynthesis; chorismate from D-erythrose 4-phosphate and phosphoenolpyruvate: step 4/7.</text>
</comment>
<dbReference type="Pfam" id="PF08501">
    <property type="entry name" value="Shikimate_dh_N"/>
    <property type="match status" value="1"/>
</dbReference>
<feature type="binding site" evidence="8">
    <location>
        <position position="90"/>
    </location>
    <ligand>
        <name>shikimate</name>
        <dbReference type="ChEBI" id="CHEBI:36208"/>
    </ligand>
</feature>
<evidence type="ECO:0000259" key="10">
    <source>
        <dbReference type="Pfam" id="PF08501"/>
    </source>
</evidence>
<feature type="binding site" evidence="8">
    <location>
        <position position="254"/>
    </location>
    <ligand>
        <name>NADP(+)</name>
        <dbReference type="ChEBI" id="CHEBI:58349"/>
    </ligand>
</feature>
<evidence type="ECO:0000256" key="5">
    <source>
        <dbReference type="ARBA" id="ARBA00023002"/>
    </source>
</evidence>
<dbReference type="STRING" id="1134406.ADN00_02470"/>
<dbReference type="InterPro" id="IPR011342">
    <property type="entry name" value="Shikimate_DH"/>
</dbReference>
<protein>
    <recommendedName>
        <fullName evidence="2 8">Shikimate dehydrogenase (NADP(+))</fullName>
        <shortName evidence="8">SDH</shortName>
        <ecNumber evidence="2 8">1.1.1.25</ecNumber>
    </recommendedName>
</protein>
<dbReference type="GO" id="GO:0005829">
    <property type="term" value="C:cytosol"/>
    <property type="evidence" value="ECO:0007669"/>
    <property type="project" value="TreeGrafter"/>
</dbReference>
<evidence type="ECO:0000256" key="1">
    <source>
        <dbReference type="ARBA" id="ARBA00004871"/>
    </source>
</evidence>
<feature type="active site" description="Proton acceptor" evidence="8">
    <location>
        <position position="69"/>
    </location>
</feature>
<feature type="binding site" evidence="8">
    <location>
        <begin position="18"/>
        <end position="20"/>
    </location>
    <ligand>
        <name>shikimate</name>
        <dbReference type="ChEBI" id="CHEBI:36208"/>
    </ligand>
</feature>
<feature type="domain" description="Shikimate dehydrogenase substrate binding N-terminal" evidence="10">
    <location>
        <begin position="10"/>
        <end position="92"/>
    </location>
</feature>
<dbReference type="Proteomes" id="UP000050417">
    <property type="component" value="Unassembled WGS sequence"/>
</dbReference>
<feature type="binding site" evidence="8">
    <location>
        <position position="65"/>
    </location>
    <ligand>
        <name>shikimate</name>
        <dbReference type="ChEBI" id="CHEBI:36208"/>
    </ligand>
</feature>
<accession>A0A0P6XS18</accession>
<dbReference type="GO" id="GO:0008652">
    <property type="term" value="P:amino acid biosynthetic process"/>
    <property type="evidence" value="ECO:0007669"/>
    <property type="project" value="UniProtKB-KW"/>
</dbReference>
<dbReference type="CDD" id="cd01065">
    <property type="entry name" value="NAD_bind_Shikimate_DH"/>
    <property type="match status" value="1"/>
</dbReference>
<evidence type="ECO:0000256" key="7">
    <source>
        <dbReference type="ARBA" id="ARBA00049442"/>
    </source>
</evidence>
<dbReference type="NCBIfam" id="NF001314">
    <property type="entry name" value="PRK00258.2-2"/>
    <property type="match status" value="1"/>
</dbReference>
<evidence type="ECO:0000259" key="9">
    <source>
        <dbReference type="Pfam" id="PF01488"/>
    </source>
</evidence>
<dbReference type="PATRIC" id="fig|1134406.4.peg.2804"/>
<dbReference type="InterPro" id="IPR013708">
    <property type="entry name" value="Shikimate_DH-bd_N"/>
</dbReference>
<proteinExistence type="inferred from homology"/>
<dbReference type="PANTHER" id="PTHR21089:SF1">
    <property type="entry name" value="BIFUNCTIONAL 3-DEHYDROQUINATE DEHYDRATASE_SHIKIMATE DEHYDROGENASE, CHLOROPLASTIC"/>
    <property type="match status" value="1"/>
</dbReference>
<keyword evidence="13" id="KW-1185">Reference proteome</keyword>
<dbReference type="GO" id="GO:0009423">
    <property type="term" value="P:chorismate biosynthetic process"/>
    <property type="evidence" value="ECO:0007669"/>
    <property type="project" value="UniProtKB-UniRule"/>
</dbReference>
<reference evidence="12 13" key="1">
    <citation type="submission" date="2015-07" db="EMBL/GenBank/DDBJ databases">
        <title>Genome sequence of Ornatilinea apprima DSM 23815.</title>
        <authorList>
            <person name="Hemp J."/>
            <person name="Ward L.M."/>
            <person name="Pace L.A."/>
            <person name="Fischer W.W."/>
        </authorList>
    </citation>
    <scope>NUCLEOTIDE SEQUENCE [LARGE SCALE GENOMIC DNA]</scope>
    <source>
        <strain evidence="12 13">P3M-1</strain>
    </source>
</reference>
<dbReference type="Gene3D" id="3.40.50.10860">
    <property type="entry name" value="Leucine Dehydrogenase, chain A, domain 1"/>
    <property type="match status" value="1"/>
</dbReference>
<evidence type="ECO:0000256" key="6">
    <source>
        <dbReference type="ARBA" id="ARBA00023141"/>
    </source>
</evidence>
<dbReference type="SUPFAM" id="SSF51735">
    <property type="entry name" value="NAD(P)-binding Rossmann-fold domains"/>
    <property type="match status" value="1"/>
</dbReference>
<dbReference type="InterPro" id="IPR022893">
    <property type="entry name" value="Shikimate_DH_fam"/>
</dbReference>
<feature type="binding site" evidence="8">
    <location>
        <position position="110"/>
    </location>
    <ligand>
        <name>shikimate</name>
        <dbReference type="ChEBI" id="CHEBI:36208"/>
    </ligand>
</feature>
<dbReference type="InterPro" id="IPR046346">
    <property type="entry name" value="Aminoacid_DH-like_N_sf"/>
</dbReference>
<keyword evidence="3 8" id="KW-0028">Amino-acid biosynthesis</keyword>
<comment type="similarity">
    <text evidence="8">Belongs to the shikimate dehydrogenase family.</text>
</comment>
<dbReference type="EC" id="1.1.1.25" evidence="2 8"/>
<organism evidence="12 13">
    <name type="scientific">Ornatilinea apprima</name>
    <dbReference type="NCBI Taxonomy" id="1134406"/>
    <lineage>
        <taxon>Bacteria</taxon>
        <taxon>Bacillati</taxon>
        <taxon>Chloroflexota</taxon>
        <taxon>Anaerolineae</taxon>
        <taxon>Anaerolineales</taxon>
        <taxon>Anaerolineaceae</taxon>
        <taxon>Ornatilinea</taxon>
    </lineage>
</organism>
<name>A0A0P6XS18_9CHLR</name>
<dbReference type="AlphaFoldDB" id="A0A0P6XS18"/>
<keyword evidence="6 8" id="KW-0057">Aromatic amino acid biosynthesis</keyword>
<dbReference type="GO" id="GO:0019632">
    <property type="term" value="P:shikimate metabolic process"/>
    <property type="evidence" value="ECO:0007669"/>
    <property type="project" value="InterPro"/>
</dbReference>
<evidence type="ECO:0000256" key="8">
    <source>
        <dbReference type="HAMAP-Rule" id="MF_00222"/>
    </source>
</evidence>
<dbReference type="Pfam" id="PF18317">
    <property type="entry name" value="SDH_C"/>
    <property type="match status" value="1"/>
</dbReference>
<sequence length="292" mass="31058">MDGKTTLTGLLGWPVEHSLSPALHNAAFAALGLNWAYLPLPTPPEHLPDVLRGLARCGFRGLNVTIPHKQAVLPLLDALSPTAAALGAVNTISIQTAEDGTPCLRGDNTDVEGFLHPLRAQSHTPRSAVVVGAGGAARAVIYGLLQLGTRKIYLLNRNPAHALQLAQSLQPLAEDGAGIIPLPFGSSTLIEACQTAELLVNTTPLGMWPHTQGCIWPEVTPIPARLTVYDLVYNPYQTRLLQIAEQSGARAIGGLEMLIHQAAAAFQIWTGQPAPIETMLQACPPSWRNPSC</sequence>
<evidence type="ECO:0000259" key="11">
    <source>
        <dbReference type="Pfam" id="PF18317"/>
    </source>
</evidence>
<evidence type="ECO:0000313" key="12">
    <source>
        <dbReference type="EMBL" id="KPL79567.1"/>
    </source>
</evidence>
<dbReference type="RefSeq" id="WP_075061376.1">
    <property type="nucleotide sequence ID" value="NZ_LGCL01000011.1"/>
</dbReference>
<feature type="binding site" evidence="8">
    <location>
        <position position="233"/>
    </location>
    <ligand>
        <name>shikimate</name>
        <dbReference type="ChEBI" id="CHEBI:36208"/>
    </ligand>
</feature>
<dbReference type="PANTHER" id="PTHR21089">
    <property type="entry name" value="SHIKIMATE DEHYDROGENASE"/>
    <property type="match status" value="1"/>
</dbReference>
<comment type="subunit">
    <text evidence="8">Homodimer.</text>
</comment>
<dbReference type="Gene3D" id="3.40.50.720">
    <property type="entry name" value="NAD(P)-binding Rossmann-like Domain"/>
    <property type="match status" value="1"/>
</dbReference>
<keyword evidence="5 8" id="KW-0560">Oxidoreductase</keyword>
<dbReference type="GO" id="GO:0009073">
    <property type="term" value="P:aromatic amino acid family biosynthetic process"/>
    <property type="evidence" value="ECO:0007669"/>
    <property type="project" value="UniProtKB-KW"/>
</dbReference>
<dbReference type="InterPro" id="IPR006151">
    <property type="entry name" value="Shikm_DH/Glu-tRNA_Rdtase"/>
</dbReference>
<evidence type="ECO:0000256" key="3">
    <source>
        <dbReference type="ARBA" id="ARBA00022605"/>
    </source>
</evidence>